<comment type="caution">
    <text evidence="4">The sequence shown here is derived from an EMBL/GenBank/DDBJ whole genome shotgun (WGS) entry which is preliminary data.</text>
</comment>
<feature type="domain" description="NAD-dependent epimerase/dehydratase" evidence="2">
    <location>
        <begin position="6"/>
        <end position="213"/>
    </location>
</feature>
<accession>A0ABN2LPA3</accession>
<feature type="domain" description="DUF1731" evidence="3">
    <location>
        <begin position="248"/>
        <end position="295"/>
    </location>
</feature>
<dbReference type="Proteomes" id="UP001500851">
    <property type="component" value="Unassembled WGS sequence"/>
</dbReference>
<dbReference type="PANTHER" id="PTHR11092">
    <property type="entry name" value="SUGAR NUCLEOTIDE EPIMERASE RELATED"/>
    <property type="match status" value="1"/>
</dbReference>
<dbReference type="SUPFAM" id="SSF51735">
    <property type="entry name" value="NAD(P)-binding Rossmann-fold domains"/>
    <property type="match status" value="1"/>
</dbReference>
<dbReference type="PANTHER" id="PTHR11092:SF0">
    <property type="entry name" value="EPIMERASE FAMILY PROTEIN SDR39U1"/>
    <property type="match status" value="1"/>
</dbReference>
<dbReference type="RefSeq" id="WP_344032845.1">
    <property type="nucleotide sequence ID" value="NZ_BAAAOB010000003.1"/>
</dbReference>
<evidence type="ECO:0000313" key="5">
    <source>
        <dbReference type="Proteomes" id="UP001500851"/>
    </source>
</evidence>
<dbReference type="NCBIfam" id="TIGR01777">
    <property type="entry name" value="yfcH"/>
    <property type="match status" value="1"/>
</dbReference>
<evidence type="ECO:0000313" key="4">
    <source>
        <dbReference type="EMBL" id="GAA1795718.1"/>
    </source>
</evidence>
<dbReference type="InterPro" id="IPR010099">
    <property type="entry name" value="SDR39U1"/>
</dbReference>
<evidence type="ECO:0000256" key="1">
    <source>
        <dbReference type="ARBA" id="ARBA00009353"/>
    </source>
</evidence>
<gene>
    <name evidence="4" type="ORF">GCM10009768_25970</name>
</gene>
<keyword evidence="5" id="KW-1185">Reference proteome</keyword>
<dbReference type="Pfam" id="PF08338">
    <property type="entry name" value="DUF1731"/>
    <property type="match status" value="1"/>
</dbReference>
<sequence length="299" mass="30879">MSEQPIIVSGASGLIGRALADSLRADGIPVIRLVRRTVRTGDEIQWAPGSAPLDPDVLAGARAVVNLNGASIGRLPWTASRKRELLSSRLDPTRTLAAAIRRLGGEAPQFVSASAVGFYGTAPGERLAEGSAAGTTFLADLTASWEAAALEAGPEARVALLRTAPLLHPDGVLKPLIALTRAGLGGPLGGGDQAWPWISLRDEVAAIRHIIDRELTGPVNLSGPEIASANGIGRAVASALHRPFLMPAPRWALRLALGRDAADSLLLADAAVVPAALEESGFVFAHRTAEEAVAAAIGD</sequence>
<dbReference type="InterPro" id="IPR036291">
    <property type="entry name" value="NAD(P)-bd_dom_sf"/>
</dbReference>
<comment type="similarity">
    <text evidence="1">Belongs to the NAD(P)-dependent epimerase/dehydratase family. SDR39U1 subfamily.</text>
</comment>
<reference evidence="4 5" key="1">
    <citation type="journal article" date="2019" name="Int. J. Syst. Evol. Microbiol.">
        <title>The Global Catalogue of Microorganisms (GCM) 10K type strain sequencing project: providing services to taxonomists for standard genome sequencing and annotation.</title>
        <authorList>
            <consortium name="The Broad Institute Genomics Platform"/>
            <consortium name="The Broad Institute Genome Sequencing Center for Infectious Disease"/>
            <person name="Wu L."/>
            <person name="Ma J."/>
        </authorList>
    </citation>
    <scope>NUCLEOTIDE SEQUENCE [LARGE SCALE GENOMIC DNA]</scope>
    <source>
        <strain evidence="4 5">JCM 14736</strain>
    </source>
</reference>
<name>A0ABN2LPA3_9MICO</name>
<evidence type="ECO:0000259" key="2">
    <source>
        <dbReference type="Pfam" id="PF01370"/>
    </source>
</evidence>
<dbReference type="InterPro" id="IPR001509">
    <property type="entry name" value="Epimerase_deHydtase"/>
</dbReference>
<organism evidence="4 5">
    <name type="scientific">Leucobacter iarius</name>
    <dbReference type="NCBI Taxonomy" id="333963"/>
    <lineage>
        <taxon>Bacteria</taxon>
        <taxon>Bacillati</taxon>
        <taxon>Actinomycetota</taxon>
        <taxon>Actinomycetes</taxon>
        <taxon>Micrococcales</taxon>
        <taxon>Microbacteriaceae</taxon>
        <taxon>Leucobacter</taxon>
    </lineage>
</organism>
<evidence type="ECO:0000259" key="3">
    <source>
        <dbReference type="Pfam" id="PF08338"/>
    </source>
</evidence>
<dbReference type="Gene3D" id="3.40.50.720">
    <property type="entry name" value="NAD(P)-binding Rossmann-like Domain"/>
    <property type="match status" value="1"/>
</dbReference>
<dbReference type="InterPro" id="IPR013549">
    <property type="entry name" value="DUF1731"/>
</dbReference>
<dbReference type="EMBL" id="BAAAOB010000003">
    <property type="protein sequence ID" value="GAA1795718.1"/>
    <property type="molecule type" value="Genomic_DNA"/>
</dbReference>
<proteinExistence type="inferred from homology"/>
<protein>
    <submittedName>
        <fullName evidence="4">TIGR01777 family oxidoreductase</fullName>
    </submittedName>
</protein>
<dbReference type="Pfam" id="PF01370">
    <property type="entry name" value="Epimerase"/>
    <property type="match status" value="1"/>
</dbReference>